<keyword evidence="5" id="KW-1185">Reference proteome</keyword>
<accession>A0A2K9LJK4</accession>
<feature type="domain" description="DUF4124" evidence="3">
    <location>
        <begin position="12"/>
        <end position="59"/>
    </location>
</feature>
<proteinExistence type="predicted"/>
<dbReference type="InterPro" id="IPR025392">
    <property type="entry name" value="DUF4124"/>
</dbReference>
<dbReference type="RefSeq" id="WP_101893914.1">
    <property type="nucleotide sequence ID" value="NZ_CP022684.1"/>
</dbReference>
<feature type="coiled-coil region" evidence="1">
    <location>
        <begin position="148"/>
        <end position="182"/>
    </location>
</feature>
<evidence type="ECO:0000256" key="2">
    <source>
        <dbReference type="SAM" id="SignalP"/>
    </source>
</evidence>
<feature type="chain" id="PRO_5014759288" description="DUF4124 domain-containing protein" evidence="2">
    <location>
        <begin position="22"/>
        <end position="228"/>
    </location>
</feature>
<evidence type="ECO:0000313" key="5">
    <source>
        <dbReference type="Proteomes" id="UP000235116"/>
    </source>
</evidence>
<dbReference type="AlphaFoldDB" id="A0A2K9LJK4"/>
<evidence type="ECO:0000256" key="1">
    <source>
        <dbReference type="SAM" id="Coils"/>
    </source>
</evidence>
<protein>
    <recommendedName>
        <fullName evidence="3">DUF4124 domain-containing protein</fullName>
    </recommendedName>
</protein>
<evidence type="ECO:0000313" key="4">
    <source>
        <dbReference type="EMBL" id="AUM12546.1"/>
    </source>
</evidence>
<keyword evidence="2" id="KW-0732">Signal</keyword>
<dbReference type="Pfam" id="PF13511">
    <property type="entry name" value="DUF4124"/>
    <property type="match status" value="1"/>
</dbReference>
<dbReference type="Proteomes" id="UP000235116">
    <property type="component" value="Chromosome"/>
</dbReference>
<evidence type="ECO:0000259" key="3">
    <source>
        <dbReference type="Pfam" id="PF13511"/>
    </source>
</evidence>
<sequence>MTARLAIFICLSVLVSGSAQAAKLYKIVDENGSVTYSQFPPQPKPQQDQSSTLKVAEMNVDGESASQVRAVGKKQYCGEIELPVVNPKNPEEYLELGEYKYTWTRELEGDTDLNDVRFRLHMNRYNLNRDPSEAGQRKRDLQCAVQWVDNQKGDVQKAQTTLKNESEQLQQEISRIQSQRDKRCGSQPYRDPNQPGTQILWDRWSECYHEYQDELYELEYKVSQIRVK</sequence>
<dbReference type="EMBL" id="CP022684">
    <property type="protein sequence ID" value="AUM12546.1"/>
    <property type="molecule type" value="Genomic_DNA"/>
</dbReference>
<dbReference type="KEGG" id="kak:Kalk_08990"/>
<gene>
    <name evidence="4" type="ORF">Kalk_08990</name>
</gene>
<dbReference type="OrthoDB" id="5706339at2"/>
<keyword evidence="1" id="KW-0175">Coiled coil</keyword>
<organism evidence="4 5">
    <name type="scientific">Ketobacter alkanivorans</name>
    <dbReference type="NCBI Taxonomy" id="1917421"/>
    <lineage>
        <taxon>Bacteria</taxon>
        <taxon>Pseudomonadati</taxon>
        <taxon>Pseudomonadota</taxon>
        <taxon>Gammaproteobacteria</taxon>
        <taxon>Pseudomonadales</taxon>
        <taxon>Ketobacteraceae</taxon>
        <taxon>Ketobacter</taxon>
    </lineage>
</organism>
<name>A0A2K9LJK4_9GAMM</name>
<reference evidence="5" key="1">
    <citation type="submission" date="2017-08" db="EMBL/GenBank/DDBJ databases">
        <title>Direct submision.</title>
        <authorList>
            <person name="Kim S.-J."/>
            <person name="Rhee S.-K."/>
        </authorList>
    </citation>
    <scope>NUCLEOTIDE SEQUENCE [LARGE SCALE GENOMIC DNA]</scope>
    <source>
        <strain evidence="5">GI5</strain>
    </source>
</reference>
<feature type="signal peptide" evidence="2">
    <location>
        <begin position="1"/>
        <end position="21"/>
    </location>
</feature>